<evidence type="ECO:0000256" key="1">
    <source>
        <dbReference type="SAM" id="MobiDB-lite"/>
    </source>
</evidence>
<protein>
    <submittedName>
        <fullName evidence="3">YXWGXW repeat-containing protein</fullName>
    </submittedName>
</protein>
<name>A0ABW0MER7_9BURK</name>
<proteinExistence type="predicted"/>
<dbReference type="Proteomes" id="UP001596045">
    <property type="component" value="Unassembled WGS sequence"/>
</dbReference>
<reference evidence="4" key="1">
    <citation type="journal article" date="2019" name="Int. J. Syst. Evol. Microbiol.">
        <title>The Global Catalogue of Microorganisms (GCM) 10K type strain sequencing project: providing services to taxonomists for standard genome sequencing and annotation.</title>
        <authorList>
            <consortium name="The Broad Institute Genomics Platform"/>
            <consortium name="The Broad Institute Genome Sequencing Center for Infectious Disease"/>
            <person name="Wu L."/>
            <person name="Ma J."/>
        </authorList>
    </citation>
    <scope>NUCLEOTIDE SEQUENCE [LARGE SCALE GENOMIC DNA]</scope>
    <source>
        <strain evidence="4">JCM 17066</strain>
    </source>
</reference>
<accession>A0ABW0MER7</accession>
<feature type="signal peptide" evidence="2">
    <location>
        <begin position="1"/>
        <end position="25"/>
    </location>
</feature>
<feature type="chain" id="PRO_5047264786" evidence="2">
    <location>
        <begin position="26"/>
        <end position="132"/>
    </location>
</feature>
<keyword evidence="2" id="KW-0732">Signal</keyword>
<keyword evidence="4" id="KW-1185">Reference proteome</keyword>
<gene>
    <name evidence="3" type="ORF">ACFPM8_15660</name>
</gene>
<organism evidence="3 4">
    <name type="scientific">Paraherbaspirillum soli</name>
    <dbReference type="NCBI Taxonomy" id="631222"/>
    <lineage>
        <taxon>Bacteria</taxon>
        <taxon>Pseudomonadati</taxon>
        <taxon>Pseudomonadota</taxon>
        <taxon>Betaproteobacteria</taxon>
        <taxon>Burkholderiales</taxon>
        <taxon>Oxalobacteraceae</taxon>
        <taxon>Paraherbaspirillum</taxon>
    </lineage>
</organism>
<sequence>MKHIFCAAALVAISAIAWIPAQAHANVDVNIIVNSEPPPPRYELVPPPRHGYVWAPGYWSWDGRHHVWRQGHWERFRSGQYYQRPGWVRRPNGWQFEHGGWYRSRDRYDHHGHHGHRDGYHCPPGQAKKGNC</sequence>
<comment type="caution">
    <text evidence="3">The sequence shown here is derived from an EMBL/GenBank/DDBJ whole genome shotgun (WGS) entry which is preliminary data.</text>
</comment>
<dbReference type="RefSeq" id="WP_378998628.1">
    <property type="nucleotide sequence ID" value="NZ_JBHSMT010000026.1"/>
</dbReference>
<feature type="region of interest" description="Disordered" evidence="1">
    <location>
        <begin position="113"/>
        <end position="132"/>
    </location>
</feature>
<dbReference type="InterPro" id="IPR024447">
    <property type="entry name" value="YXWGXW_rpt"/>
</dbReference>
<dbReference type="EMBL" id="JBHSMT010000026">
    <property type="protein sequence ID" value="MFC5475396.1"/>
    <property type="molecule type" value="Genomic_DNA"/>
</dbReference>
<evidence type="ECO:0000313" key="3">
    <source>
        <dbReference type="EMBL" id="MFC5475396.1"/>
    </source>
</evidence>
<evidence type="ECO:0000313" key="4">
    <source>
        <dbReference type="Proteomes" id="UP001596045"/>
    </source>
</evidence>
<dbReference type="Pfam" id="PF12779">
    <property type="entry name" value="WXXGXW"/>
    <property type="match status" value="1"/>
</dbReference>
<evidence type="ECO:0000256" key="2">
    <source>
        <dbReference type="SAM" id="SignalP"/>
    </source>
</evidence>